<proteinExistence type="predicted"/>
<gene>
    <name evidence="1" type="ORF">B9J98_08025</name>
</gene>
<protein>
    <submittedName>
        <fullName evidence="1">Uncharacterized protein</fullName>
    </submittedName>
</protein>
<accession>A0A2R7Y0K8</accession>
<sequence>MDGGSLYRSIYYVFRGSYFDDLELDSLVNGYSGIVFTLCECGDPSCNEEGIVYIKCGCKTKPGHIKRALNTMCENCIQRHAGEKKQGSRAL</sequence>
<dbReference type="Proteomes" id="UP000244066">
    <property type="component" value="Unassembled WGS sequence"/>
</dbReference>
<dbReference type="AlphaFoldDB" id="A0A2R7Y0K8"/>
<comment type="caution">
    <text evidence="1">The sequence shown here is derived from an EMBL/GenBank/DDBJ whole genome shotgun (WGS) entry which is preliminary data.</text>
</comment>
<dbReference type="EMBL" id="NDWU01000030">
    <property type="protein sequence ID" value="PUA31044.1"/>
    <property type="molecule type" value="Genomic_DNA"/>
</dbReference>
<organism evidence="1 2">
    <name type="scientific">Candidatus Terraquivivens tikiterensis</name>
    <dbReference type="NCBI Taxonomy" id="1980982"/>
    <lineage>
        <taxon>Archaea</taxon>
        <taxon>Nitrososphaerota</taxon>
        <taxon>Candidatus Wolframiiraptoraceae</taxon>
        <taxon>Candidatus Terraquivivens</taxon>
    </lineage>
</organism>
<reference evidence="1 2" key="1">
    <citation type="submission" date="2017-04" db="EMBL/GenBank/DDBJ databases">
        <title>Draft Aigarchaeota genome from a New Zealand hot spring.</title>
        <authorList>
            <person name="Reysenbach A.-L."/>
            <person name="Donaho J.A."/>
            <person name="Gerhart J."/>
            <person name="Kelley J.F."/>
            <person name="Kouba K."/>
            <person name="Podar M."/>
            <person name="Stott M."/>
        </authorList>
    </citation>
    <scope>NUCLEOTIDE SEQUENCE [LARGE SCALE GENOMIC DNA]</scope>
    <source>
        <strain evidence="1">NZ13_MG1</strain>
    </source>
</reference>
<evidence type="ECO:0000313" key="2">
    <source>
        <dbReference type="Proteomes" id="UP000244066"/>
    </source>
</evidence>
<evidence type="ECO:0000313" key="1">
    <source>
        <dbReference type="EMBL" id="PUA31044.1"/>
    </source>
</evidence>
<name>A0A2R7Y0K8_9ARCH</name>